<dbReference type="OMA" id="APLNCEN"/>
<keyword evidence="2" id="KW-0472">Membrane</keyword>
<dbReference type="OrthoDB" id="2751164at2759"/>
<accession>A0A060SHW3</accession>
<keyword evidence="2" id="KW-1133">Transmembrane helix</keyword>
<gene>
    <name evidence="3" type="ORF">BN946_scf184943.g63</name>
</gene>
<proteinExistence type="predicted"/>
<feature type="transmembrane region" description="Helical" evidence="2">
    <location>
        <begin position="138"/>
        <end position="159"/>
    </location>
</feature>
<feature type="transmembrane region" description="Helical" evidence="2">
    <location>
        <begin position="20"/>
        <end position="39"/>
    </location>
</feature>
<sequence length="263" mass="28647">MSYAAFDNQACTFVLHLNWVSEYIMLLGPAIFSCLRVYALTGRNKALSGLTLAFGCMPFILNMVTIYAGHVVNEPMPVGCTDEYTLSATATIACTPILYYSTLLILSDVIVMAVTCWSTYKVSKLARSISQPLTLNQVMLENGIVYFLSLTCLNILQVLLNAISLANTAIDTGSYTEEFIDLVTSVLISRFLLNLRATARHSRSFSAPSFITSEAPSSSLPQFVSEFAGQIHSSSSTSQYSFGGDEGETTAESGGEHFDLERL</sequence>
<keyword evidence="2" id="KW-0812">Transmembrane</keyword>
<dbReference type="EMBL" id="CCBP010000109">
    <property type="protein sequence ID" value="CDO72028.1"/>
    <property type="molecule type" value="Genomic_DNA"/>
</dbReference>
<keyword evidence="4" id="KW-1185">Reference proteome</keyword>
<evidence type="ECO:0000256" key="1">
    <source>
        <dbReference type="SAM" id="MobiDB-lite"/>
    </source>
</evidence>
<feature type="compositionally biased region" description="Basic and acidic residues" evidence="1">
    <location>
        <begin position="254"/>
        <end position="263"/>
    </location>
</feature>
<name>A0A060SHW3_PYCCI</name>
<dbReference type="Proteomes" id="UP000029665">
    <property type="component" value="Unassembled WGS sequence"/>
</dbReference>
<dbReference type="HOGENOM" id="CLU_1058223_0_0_1"/>
<feature type="region of interest" description="Disordered" evidence="1">
    <location>
        <begin position="235"/>
        <end position="263"/>
    </location>
</feature>
<organism evidence="3 4">
    <name type="scientific">Pycnoporus cinnabarinus</name>
    <name type="common">Cinnabar-red polypore</name>
    <name type="synonym">Trametes cinnabarina</name>
    <dbReference type="NCBI Taxonomy" id="5643"/>
    <lineage>
        <taxon>Eukaryota</taxon>
        <taxon>Fungi</taxon>
        <taxon>Dikarya</taxon>
        <taxon>Basidiomycota</taxon>
        <taxon>Agaricomycotina</taxon>
        <taxon>Agaricomycetes</taxon>
        <taxon>Polyporales</taxon>
        <taxon>Polyporaceae</taxon>
        <taxon>Trametes</taxon>
    </lineage>
</organism>
<protein>
    <submittedName>
        <fullName evidence="3">Uncharacterized protein</fullName>
    </submittedName>
</protein>
<evidence type="ECO:0000313" key="4">
    <source>
        <dbReference type="Proteomes" id="UP000029665"/>
    </source>
</evidence>
<dbReference type="AlphaFoldDB" id="A0A060SHW3"/>
<comment type="caution">
    <text evidence="3">The sequence shown here is derived from an EMBL/GenBank/DDBJ whole genome shotgun (WGS) entry which is preliminary data.</text>
</comment>
<evidence type="ECO:0000256" key="2">
    <source>
        <dbReference type="SAM" id="Phobius"/>
    </source>
</evidence>
<reference evidence="3" key="1">
    <citation type="submission" date="2014-01" db="EMBL/GenBank/DDBJ databases">
        <title>The genome of the white-rot fungus Pycnoporus cinnabarinus: a basidiomycete model with a versatile arsenal for lignocellulosic biomass breakdown.</title>
        <authorList>
            <person name="Levasseur A."/>
            <person name="Lomascolo A."/>
            <person name="Ruiz-Duenas F.J."/>
            <person name="Uzan E."/>
            <person name="Piumi F."/>
            <person name="Kues U."/>
            <person name="Ram A.F.J."/>
            <person name="Murat C."/>
            <person name="Haon M."/>
            <person name="Benoit I."/>
            <person name="Arfi Y."/>
            <person name="Chevret D."/>
            <person name="Drula E."/>
            <person name="Kwon M.J."/>
            <person name="Gouret P."/>
            <person name="Lesage-Meessen L."/>
            <person name="Lombard V."/>
            <person name="Mariette J."/>
            <person name="Noirot C."/>
            <person name="Park J."/>
            <person name="Patyshakuliyeva A."/>
            <person name="Wieneger R.A.B."/>
            <person name="Wosten H.A.B."/>
            <person name="Martin F."/>
            <person name="Coutinho P.M."/>
            <person name="de Vries R."/>
            <person name="Martinez A.T."/>
            <person name="Klopp C."/>
            <person name="Pontarotti P."/>
            <person name="Henrissat B."/>
            <person name="Record E."/>
        </authorList>
    </citation>
    <scope>NUCLEOTIDE SEQUENCE [LARGE SCALE GENOMIC DNA]</scope>
    <source>
        <strain evidence="3">BRFM137</strain>
    </source>
</reference>
<feature type="transmembrane region" description="Helical" evidence="2">
    <location>
        <begin position="46"/>
        <end position="68"/>
    </location>
</feature>
<evidence type="ECO:0000313" key="3">
    <source>
        <dbReference type="EMBL" id="CDO72028.1"/>
    </source>
</evidence>